<dbReference type="InterPro" id="IPR050240">
    <property type="entry name" value="DNA_pol_type-B"/>
</dbReference>
<proteinExistence type="inferred from homology"/>
<keyword evidence="4 7" id="KW-0239">DNA-directed DNA polymerase</keyword>
<dbReference type="Gene3D" id="1.10.132.60">
    <property type="entry name" value="DNA polymerase family B, C-terminal domain"/>
    <property type="match status" value="1"/>
</dbReference>
<evidence type="ECO:0000256" key="5">
    <source>
        <dbReference type="ARBA" id="ARBA00023125"/>
    </source>
</evidence>
<dbReference type="EMBL" id="JQHM01000003">
    <property type="protein sequence ID" value="KFX05233.1"/>
    <property type="molecule type" value="Genomic_DNA"/>
</dbReference>
<dbReference type="EC" id="2.7.7.7" evidence="7"/>
<accession>A0A093VG45</accession>
<keyword evidence="5 7" id="KW-0238">DNA-binding</keyword>
<dbReference type="FunFam" id="3.90.1600.10:FF:000010">
    <property type="entry name" value="DNA polymerase"/>
    <property type="match status" value="1"/>
</dbReference>
<dbReference type="Gene3D" id="2.40.50.590">
    <property type="match status" value="1"/>
</dbReference>
<comment type="caution">
    <text evidence="11">The sequence shown here is derived from an EMBL/GenBank/DDBJ whole genome shotgun (WGS) entry which is preliminary data.</text>
</comment>
<dbReference type="SUPFAM" id="SSF53098">
    <property type="entry name" value="Ribonuclease H-like"/>
    <property type="match status" value="1"/>
</dbReference>
<sequence length="788" mass="90423">MTQLRQGFLLTRHWNDTPAGTQVEFWLATDEGPLLARLPVQEAIAFIPAQQETRARTLLQQEKRWQLKALAMQDFHHQPLLGLYCPQYRQLLRLEKLLREGGVQVYEADIRPPERFLMERFITAPVWLSGTPTSDNLLTQARMKPNPDYRPTLRLVSLDIETNRHGELYCIGLEGCGQRQVYMLGPPNGASAEHDNFTLEYVASRPLLLEKLNTWMQQHDPDAIIGWNLVQFDLRVLQKHAERYNIPLKLGRNGNALEWREHGFKQGHFFASATGRLIIDGIEALKSATWNFASFSLEFVAQSLLGEGKAIDTPYQRMDEIDRRFAEDKPALARYNLQDCELVTRIFDKTELLPFLLERASVTGLAADRSGGSVAAFSHLYLPRMHRMGYVAPNLGEVALEASPGGFVMDSRPGLYDSVLVLDYKSLYPSIIRTFLIDPVGLAVGTQNPDAQHAVSGFRGAWFSREQHCLPAIVEQIWQGREAAKRTNNKPLSQALKIIMNAFYGVLGATGCRFFDPRLASSITLRGHEIMRKTRELIEEQGYQVIYGDTDSTFVWLKHAHSEEEAAKIGKSLVQHVNQWWTQHLQDTQQLTSALELEFETHFRRFLMPTIRGAEQGSKKRYAGLIDTPQGEKMVFKGLETVRTDWTPLAQQFQQQLYLLIFQQQPYQDWLRDYVDRTLNGDFDDLLIYRKRLRRKLDDYQRNVPPHARAAKIADDYNRQQGRPLQYQNGGWISYVMTVNGPEPLETLHSPLDYQHYVERQLQPVADAILPFLHDDFATRVTGQMGLF</sequence>
<dbReference type="InterPro" id="IPR006133">
    <property type="entry name" value="DNA-dir_DNA_pol_B_exonuc"/>
</dbReference>
<evidence type="ECO:0000313" key="11">
    <source>
        <dbReference type="EMBL" id="KFX05233.1"/>
    </source>
</evidence>
<reference evidence="13 14" key="1">
    <citation type="submission" date="2014-08" db="EMBL/GenBank/DDBJ databases">
        <title>Genome sequences of NCPPB Pectobacterium isolates.</title>
        <authorList>
            <person name="Glover R.H."/>
            <person name="Sapp M."/>
            <person name="Elphinstone J."/>
        </authorList>
    </citation>
    <scope>NUCLEOTIDE SEQUENCE [LARGE SCALE GENOMIC DNA]</scope>
    <source>
        <strain evidence="12 13">NCPPB 2793</strain>
        <strain evidence="11 14">NCPPB 2795</strain>
    </source>
</reference>
<feature type="domain" description="DNA-directed DNA polymerase family B exonuclease" evidence="9">
    <location>
        <begin position="208"/>
        <end position="285"/>
    </location>
</feature>
<evidence type="ECO:0000313" key="13">
    <source>
        <dbReference type="Proteomes" id="UP000032869"/>
    </source>
</evidence>
<dbReference type="Pfam" id="PF21474">
    <property type="entry name" value="DNApolII_N"/>
    <property type="match status" value="1"/>
</dbReference>
<dbReference type="CDD" id="cd05537">
    <property type="entry name" value="POLBc_Pol_II"/>
    <property type="match status" value="1"/>
</dbReference>
<dbReference type="FunFam" id="3.30.420.10:FF:000052">
    <property type="entry name" value="DNA polymerase"/>
    <property type="match status" value="1"/>
</dbReference>
<dbReference type="Proteomes" id="UP000032869">
    <property type="component" value="Unassembled WGS sequence"/>
</dbReference>
<name>A0A093VG45_9GAMM</name>
<dbReference type="InterPro" id="IPR017964">
    <property type="entry name" value="DNA-dir_DNA_pol_B_CS"/>
</dbReference>
<dbReference type="Gene3D" id="3.90.1600.10">
    <property type="entry name" value="Palm domain of DNA polymerase"/>
    <property type="match status" value="2"/>
</dbReference>
<dbReference type="InterPro" id="IPR043502">
    <property type="entry name" value="DNA/RNA_pol_sf"/>
</dbReference>
<dbReference type="InterPro" id="IPR006172">
    <property type="entry name" value="DNA-dir_DNA_pol_B"/>
</dbReference>
<organism evidence="11 14">
    <name type="scientific">Pectobacterium betavasculorum</name>
    <dbReference type="NCBI Taxonomy" id="55207"/>
    <lineage>
        <taxon>Bacteria</taxon>
        <taxon>Pseudomonadati</taxon>
        <taxon>Pseudomonadota</taxon>
        <taxon>Gammaproteobacteria</taxon>
        <taxon>Enterobacterales</taxon>
        <taxon>Pectobacteriaceae</taxon>
        <taxon>Pectobacterium</taxon>
    </lineage>
</organism>
<evidence type="ECO:0000313" key="12">
    <source>
        <dbReference type="EMBL" id="KFX19518.1"/>
    </source>
</evidence>
<comment type="catalytic activity">
    <reaction evidence="6 7">
        <text>DNA(n) + a 2'-deoxyribonucleoside 5'-triphosphate = DNA(n+1) + diphosphate</text>
        <dbReference type="Rhea" id="RHEA:22508"/>
        <dbReference type="Rhea" id="RHEA-COMP:17339"/>
        <dbReference type="Rhea" id="RHEA-COMP:17340"/>
        <dbReference type="ChEBI" id="CHEBI:33019"/>
        <dbReference type="ChEBI" id="CHEBI:61560"/>
        <dbReference type="ChEBI" id="CHEBI:173112"/>
        <dbReference type="EC" id="2.7.7.7"/>
    </reaction>
</comment>
<dbReference type="Gene3D" id="3.30.420.10">
    <property type="entry name" value="Ribonuclease H-like superfamily/Ribonuclease H"/>
    <property type="match status" value="1"/>
</dbReference>
<dbReference type="STRING" id="55207.KP22_11025"/>
<dbReference type="InterPro" id="IPR036397">
    <property type="entry name" value="RNaseH_sf"/>
</dbReference>
<dbReference type="Gene3D" id="3.30.70.2250">
    <property type="match status" value="1"/>
</dbReference>
<dbReference type="Pfam" id="PF03104">
    <property type="entry name" value="DNA_pol_B_exo1"/>
    <property type="match status" value="1"/>
</dbReference>
<dbReference type="GO" id="GO:0003677">
    <property type="term" value="F:DNA binding"/>
    <property type="evidence" value="ECO:0007669"/>
    <property type="project" value="UniProtKB-KW"/>
</dbReference>
<evidence type="ECO:0000256" key="6">
    <source>
        <dbReference type="ARBA" id="ARBA00049244"/>
    </source>
</evidence>
<evidence type="ECO:0000259" key="8">
    <source>
        <dbReference type="Pfam" id="PF00136"/>
    </source>
</evidence>
<keyword evidence="13" id="KW-1185">Reference proteome</keyword>
<dbReference type="GO" id="GO:0009432">
    <property type="term" value="P:SOS response"/>
    <property type="evidence" value="ECO:0007669"/>
    <property type="project" value="TreeGrafter"/>
</dbReference>
<evidence type="ECO:0000256" key="4">
    <source>
        <dbReference type="ARBA" id="ARBA00022932"/>
    </source>
</evidence>
<keyword evidence="3 7" id="KW-0548">Nucleotidyltransferase</keyword>
<dbReference type="eggNOG" id="COG0417">
    <property type="taxonomic scope" value="Bacteria"/>
</dbReference>
<dbReference type="GO" id="GO:0008296">
    <property type="term" value="F:3'-5'-DNA exonuclease activity"/>
    <property type="evidence" value="ECO:0007669"/>
    <property type="project" value="TreeGrafter"/>
</dbReference>
<dbReference type="NCBIfam" id="NF004420">
    <property type="entry name" value="PRK05762.1-1"/>
    <property type="match status" value="1"/>
</dbReference>
<evidence type="ECO:0000259" key="9">
    <source>
        <dbReference type="Pfam" id="PF03104"/>
    </source>
</evidence>
<evidence type="ECO:0000259" key="10">
    <source>
        <dbReference type="Pfam" id="PF22587"/>
    </source>
</evidence>
<dbReference type="GO" id="GO:0000166">
    <property type="term" value="F:nucleotide binding"/>
    <property type="evidence" value="ECO:0007669"/>
    <property type="project" value="InterPro"/>
</dbReference>
<dbReference type="GO" id="GO:0003887">
    <property type="term" value="F:DNA-directed DNA polymerase activity"/>
    <property type="evidence" value="ECO:0007669"/>
    <property type="project" value="UniProtKB-KW"/>
</dbReference>
<dbReference type="InterPro" id="IPR006134">
    <property type="entry name" value="DNA-dir_DNA_pol_B_multi_dom"/>
</dbReference>
<keyword evidence="7" id="KW-0235">DNA replication</keyword>
<dbReference type="PROSITE" id="PS00116">
    <property type="entry name" value="DNA_POLYMERASE_B"/>
    <property type="match status" value="1"/>
</dbReference>
<dbReference type="InterPro" id="IPR012337">
    <property type="entry name" value="RNaseH-like_sf"/>
</dbReference>
<dbReference type="InterPro" id="IPR023211">
    <property type="entry name" value="DNA_pol_palm_dom_sf"/>
</dbReference>
<dbReference type="OrthoDB" id="5807460at2"/>
<dbReference type="EMBL" id="JQHL01000006">
    <property type="protein sequence ID" value="KFX19518.1"/>
    <property type="molecule type" value="Genomic_DNA"/>
</dbReference>
<dbReference type="GO" id="GO:0045004">
    <property type="term" value="P:DNA replication proofreading"/>
    <property type="evidence" value="ECO:0007669"/>
    <property type="project" value="TreeGrafter"/>
</dbReference>
<dbReference type="NCBIfam" id="NF004422">
    <property type="entry name" value="PRK05762.1-4"/>
    <property type="match status" value="1"/>
</dbReference>
<dbReference type="CDD" id="cd05784">
    <property type="entry name" value="DNA_polB_II_exo"/>
    <property type="match status" value="1"/>
</dbReference>
<feature type="domain" description="DNA-directed DNA polymerase family B multifunctional" evidence="8">
    <location>
        <begin position="382"/>
        <end position="740"/>
    </location>
</feature>
<dbReference type="InterPro" id="IPR055208">
    <property type="entry name" value="PolB_insertion"/>
</dbReference>
<dbReference type="RefSeq" id="WP_039305685.1">
    <property type="nucleotide sequence ID" value="NZ_JQHL01000006.1"/>
</dbReference>
<dbReference type="Pfam" id="PF00136">
    <property type="entry name" value="DNA_pol_B"/>
    <property type="match status" value="1"/>
</dbReference>
<comment type="similarity">
    <text evidence="1 7">Belongs to the DNA polymerase type-B family.</text>
</comment>
<dbReference type="PANTHER" id="PTHR10322">
    <property type="entry name" value="DNA POLYMERASE CATALYTIC SUBUNIT"/>
    <property type="match status" value="1"/>
</dbReference>
<protein>
    <recommendedName>
        <fullName evidence="7">DNA polymerase</fullName>
        <ecNumber evidence="7">2.7.7.7</ecNumber>
    </recommendedName>
</protein>
<evidence type="ECO:0000256" key="1">
    <source>
        <dbReference type="ARBA" id="ARBA00005755"/>
    </source>
</evidence>
<dbReference type="FunFam" id="1.10.132.60:FF:000008">
    <property type="entry name" value="DNA polymerase"/>
    <property type="match status" value="1"/>
</dbReference>
<keyword evidence="2 7" id="KW-0808">Transferase</keyword>
<dbReference type="PRINTS" id="PR00106">
    <property type="entry name" value="DNAPOLB"/>
</dbReference>
<dbReference type="Proteomes" id="UP000032874">
    <property type="component" value="Unassembled WGS sequence"/>
</dbReference>
<dbReference type="FunFam" id="3.90.1600.10:FF:000009">
    <property type="entry name" value="DNA polymerase"/>
    <property type="match status" value="1"/>
</dbReference>
<dbReference type="InterPro" id="IPR042087">
    <property type="entry name" value="DNA_pol_B_thumb"/>
</dbReference>
<feature type="domain" description="DNA polymerase II insertion" evidence="10">
    <location>
        <begin position="43"/>
        <end position="103"/>
    </location>
</feature>
<dbReference type="SUPFAM" id="SSF56672">
    <property type="entry name" value="DNA/RNA polymerases"/>
    <property type="match status" value="1"/>
</dbReference>
<dbReference type="NCBIfam" id="NF004421">
    <property type="entry name" value="PRK05762.1-2"/>
    <property type="match status" value="1"/>
</dbReference>
<dbReference type="AlphaFoldDB" id="A0A093VG45"/>
<dbReference type="Pfam" id="PF22587">
    <property type="entry name" value="DNApolII_insertion"/>
    <property type="match status" value="1"/>
</dbReference>
<dbReference type="PANTHER" id="PTHR10322:SF23">
    <property type="entry name" value="DNA POLYMERASE DELTA CATALYTIC SUBUNIT"/>
    <property type="match status" value="1"/>
</dbReference>
<evidence type="ECO:0000256" key="3">
    <source>
        <dbReference type="ARBA" id="ARBA00022695"/>
    </source>
</evidence>
<dbReference type="SMART" id="SM00486">
    <property type="entry name" value="POLBc"/>
    <property type="match status" value="1"/>
</dbReference>
<evidence type="ECO:0000256" key="7">
    <source>
        <dbReference type="RuleBase" id="RU000442"/>
    </source>
</evidence>
<evidence type="ECO:0000256" key="2">
    <source>
        <dbReference type="ARBA" id="ARBA00022679"/>
    </source>
</evidence>
<gene>
    <name evidence="12" type="ORF">JV35_13945</name>
    <name evidence="11" type="ORF">KP22_11025</name>
</gene>
<evidence type="ECO:0000313" key="14">
    <source>
        <dbReference type="Proteomes" id="UP000032874"/>
    </source>
</evidence>